<dbReference type="AlphaFoldDB" id="A0A1G2QIV1"/>
<evidence type="ECO:0000256" key="1">
    <source>
        <dbReference type="SAM" id="Phobius"/>
    </source>
</evidence>
<protein>
    <submittedName>
        <fullName evidence="2">Uncharacterized protein</fullName>
    </submittedName>
</protein>
<reference evidence="2 3" key="1">
    <citation type="journal article" date="2016" name="Nat. Commun.">
        <title>Thousands of microbial genomes shed light on interconnected biogeochemical processes in an aquifer system.</title>
        <authorList>
            <person name="Anantharaman K."/>
            <person name="Brown C.T."/>
            <person name="Hug L.A."/>
            <person name="Sharon I."/>
            <person name="Castelle C.J."/>
            <person name="Probst A.J."/>
            <person name="Thomas B.C."/>
            <person name="Singh A."/>
            <person name="Wilkins M.J."/>
            <person name="Karaoz U."/>
            <person name="Brodie E.L."/>
            <person name="Williams K.H."/>
            <person name="Hubbard S.S."/>
            <person name="Banfield J.F."/>
        </authorList>
    </citation>
    <scope>NUCLEOTIDE SEQUENCE [LARGE SCALE GENOMIC DNA]</scope>
</reference>
<name>A0A1G2QIV1_9BACT</name>
<gene>
    <name evidence="2" type="ORF">A2589_02520</name>
</gene>
<feature type="transmembrane region" description="Helical" evidence="1">
    <location>
        <begin position="59"/>
        <end position="78"/>
    </location>
</feature>
<feature type="transmembrane region" description="Helical" evidence="1">
    <location>
        <begin position="6"/>
        <end position="26"/>
    </location>
</feature>
<sequence length="178" mass="20110">MTIWSFLIPIIFFLVITVAIALKYYYSQKTRTPTPTPAPATPVAATTPRTITWPRARPWIIGVVVLLLVLWLGAGPAYRSWKAIPPDRAELQSEYSVLATADHWSEPIPVKPGKIRFLTIPDTSLRIQIPAGAGEPGQDYIFPKGHYVKVPHNQAQKAWRFRAIEESAPVQVEVWWEK</sequence>
<evidence type="ECO:0000313" key="3">
    <source>
        <dbReference type="Proteomes" id="UP000177838"/>
    </source>
</evidence>
<evidence type="ECO:0000313" key="2">
    <source>
        <dbReference type="EMBL" id="OHA59891.1"/>
    </source>
</evidence>
<dbReference type="Proteomes" id="UP000177838">
    <property type="component" value="Unassembled WGS sequence"/>
</dbReference>
<keyword evidence="1" id="KW-0812">Transmembrane</keyword>
<organism evidence="2 3">
    <name type="scientific">Candidatus Vogelbacteria bacterium RIFOXYD1_FULL_46_19</name>
    <dbReference type="NCBI Taxonomy" id="1802439"/>
    <lineage>
        <taxon>Bacteria</taxon>
        <taxon>Candidatus Vogeliibacteriota</taxon>
    </lineage>
</organism>
<keyword evidence="1" id="KW-0472">Membrane</keyword>
<keyword evidence="1" id="KW-1133">Transmembrane helix</keyword>
<proteinExistence type="predicted"/>
<dbReference type="EMBL" id="MHTK01000004">
    <property type="protein sequence ID" value="OHA59891.1"/>
    <property type="molecule type" value="Genomic_DNA"/>
</dbReference>
<comment type="caution">
    <text evidence="2">The sequence shown here is derived from an EMBL/GenBank/DDBJ whole genome shotgun (WGS) entry which is preliminary data.</text>
</comment>
<accession>A0A1G2QIV1</accession>